<dbReference type="Pfam" id="PF00072">
    <property type="entry name" value="Response_reg"/>
    <property type="match status" value="1"/>
</dbReference>
<dbReference type="AlphaFoldDB" id="A0A6J4SB56"/>
<dbReference type="InterPro" id="IPR001789">
    <property type="entry name" value="Sig_transdc_resp-reg_receiver"/>
</dbReference>
<gene>
    <name evidence="4" type="ORF">AVDCRST_MAG13-1677</name>
</gene>
<evidence type="ECO:0000259" key="3">
    <source>
        <dbReference type="PROSITE" id="PS50110"/>
    </source>
</evidence>
<protein>
    <recommendedName>
        <fullName evidence="3">Response regulatory domain-containing protein</fullName>
    </recommendedName>
</protein>
<accession>A0A6J4SB56</accession>
<evidence type="ECO:0000256" key="2">
    <source>
        <dbReference type="PROSITE-ProRule" id="PRU00169"/>
    </source>
</evidence>
<dbReference type="InterPro" id="IPR011006">
    <property type="entry name" value="CheY-like_superfamily"/>
</dbReference>
<dbReference type="PANTHER" id="PTHR44591:SF3">
    <property type="entry name" value="RESPONSE REGULATORY DOMAIN-CONTAINING PROTEIN"/>
    <property type="match status" value="1"/>
</dbReference>
<dbReference type="SUPFAM" id="SSF52172">
    <property type="entry name" value="CheY-like"/>
    <property type="match status" value="1"/>
</dbReference>
<name>A0A6J4SB56_9ACTN</name>
<dbReference type="GO" id="GO:0000160">
    <property type="term" value="P:phosphorelay signal transduction system"/>
    <property type="evidence" value="ECO:0007669"/>
    <property type="project" value="InterPro"/>
</dbReference>
<dbReference type="EMBL" id="CADCVO010000262">
    <property type="protein sequence ID" value="CAA9489618.1"/>
    <property type="molecule type" value="Genomic_DNA"/>
</dbReference>
<dbReference type="InterPro" id="IPR050595">
    <property type="entry name" value="Bact_response_regulator"/>
</dbReference>
<reference evidence="4" key="1">
    <citation type="submission" date="2020-02" db="EMBL/GenBank/DDBJ databases">
        <authorList>
            <person name="Meier V. D."/>
        </authorList>
    </citation>
    <scope>NUCLEOTIDE SEQUENCE</scope>
    <source>
        <strain evidence="4">AVDCRST_MAG13</strain>
    </source>
</reference>
<sequence>MSRSVLVVDDDVSFRRLAASILTSWGHDVVGEAGTALDAVALATQLRPDTVLADIGLPDGDGFALTHDLRALPGPPRVILISSDSDAGNGRAADRVGAYGFVPKDELPGGLLRRLIEDD</sequence>
<keyword evidence="1 2" id="KW-0597">Phosphoprotein</keyword>
<feature type="modified residue" description="4-aspartylphosphate" evidence="2">
    <location>
        <position position="54"/>
    </location>
</feature>
<dbReference type="SMART" id="SM00448">
    <property type="entry name" value="REC"/>
    <property type="match status" value="1"/>
</dbReference>
<dbReference type="PANTHER" id="PTHR44591">
    <property type="entry name" value="STRESS RESPONSE REGULATOR PROTEIN 1"/>
    <property type="match status" value="1"/>
</dbReference>
<evidence type="ECO:0000256" key="1">
    <source>
        <dbReference type="ARBA" id="ARBA00022553"/>
    </source>
</evidence>
<dbReference type="PROSITE" id="PS50110">
    <property type="entry name" value="RESPONSE_REGULATORY"/>
    <property type="match status" value="1"/>
</dbReference>
<proteinExistence type="predicted"/>
<dbReference type="Gene3D" id="3.40.50.2300">
    <property type="match status" value="1"/>
</dbReference>
<evidence type="ECO:0000313" key="4">
    <source>
        <dbReference type="EMBL" id="CAA9489618.1"/>
    </source>
</evidence>
<dbReference type="CDD" id="cd00156">
    <property type="entry name" value="REC"/>
    <property type="match status" value="1"/>
</dbReference>
<feature type="domain" description="Response regulatory" evidence="3">
    <location>
        <begin position="4"/>
        <end position="119"/>
    </location>
</feature>
<organism evidence="4">
    <name type="scientific">uncultured Solirubrobacteraceae bacterium</name>
    <dbReference type="NCBI Taxonomy" id="1162706"/>
    <lineage>
        <taxon>Bacteria</taxon>
        <taxon>Bacillati</taxon>
        <taxon>Actinomycetota</taxon>
        <taxon>Thermoleophilia</taxon>
        <taxon>Solirubrobacterales</taxon>
        <taxon>Solirubrobacteraceae</taxon>
        <taxon>environmental samples</taxon>
    </lineage>
</organism>